<name>H2Y0R4_CIOIN</name>
<keyword evidence="2" id="KW-1185">Reference proteome</keyword>
<proteinExistence type="predicted"/>
<dbReference type="HOGENOM" id="CLU_3399286_0_0_1"/>
<accession>H2Y0R4</accession>
<evidence type="ECO:0000313" key="1">
    <source>
        <dbReference type="Ensembl" id="ENSCINP00000035498.1"/>
    </source>
</evidence>
<dbReference type="Ensembl" id="ENSCINT00000030677.1">
    <property type="protein sequence ID" value="ENSCINP00000035498.1"/>
    <property type="gene ID" value="ENSCING00000023272.1"/>
</dbReference>
<reference evidence="2" key="1">
    <citation type="journal article" date="2002" name="Science">
        <title>The draft genome of Ciona intestinalis: insights into chordate and vertebrate origins.</title>
        <authorList>
            <person name="Dehal P."/>
            <person name="Satou Y."/>
            <person name="Campbell R.K."/>
            <person name="Chapman J."/>
            <person name="Degnan B."/>
            <person name="De Tomaso A."/>
            <person name="Davidson B."/>
            <person name="Di Gregorio A."/>
            <person name="Gelpke M."/>
            <person name="Goodstein D.M."/>
            <person name="Harafuji N."/>
            <person name="Hastings K.E."/>
            <person name="Ho I."/>
            <person name="Hotta K."/>
            <person name="Huang W."/>
            <person name="Kawashima T."/>
            <person name="Lemaire P."/>
            <person name="Martinez D."/>
            <person name="Meinertzhagen I.A."/>
            <person name="Necula S."/>
            <person name="Nonaka M."/>
            <person name="Putnam N."/>
            <person name="Rash S."/>
            <person name="Saiga H."/>
            <person name="Satake M."/>
            <person name="Terry A."/>
            <person name="Yamada L."/>
            <person name="Wang H.G."/>
            <person name="Awazu S."/>
            <person name="Azumi K."/>
            <person name="Boore J."/>
            <person name="Branno M."/>
            <person name="Chin-Bow S."/>
            <person name="DeSantis R."/>
            <person name="Doyle S."/>
            <person name="Francino P."/>
            <person name="Keys D.N."/>
            <person name="Haga S."/>
            <person name="Hayashi H."/>
            <person name="Hino K."/>
            <person name="Imai K.S."/>
            <person name="Inaba K."/>
            <person name="Kano S."/>
            <person name="Kobayashi K."/>
            <person name="Kobayashi M."/>
            <person name="Lee B.I."/>
            <person name="Makabe K.W."/>
            <person name="Manohar C."/>
            <person name="Matassi G."/>
            <person name="Medina M."/>
            <person name="Mochizuki Y."/>
            <person name="Mount S."/>
            <person name="Morishita T."/>
            <person name="Miura S."/>
            <person name="Nakayama A."/>
            <person name="Nishizaka S."/>
            <person name="Nomoto H."/>
            <person name="Ohta F."/>
            <person name="Oishi K."/>
            <person name="Rigoutsos I."/>
            <person name="Sano M."/>
            <person name="Sasaki A."/>
            <person name="Sasakura Y."/>
            <person name="Shoguchi E."/>
            <person name="Shin-i T."/>
            <person name="Spagnuolo A."/>
            <person name="Stainier D."/>
            <person name="Suzuki M.M."/>
            <person name="Tassy O."/>
            <person name="Takatori N."/>
            <person name="Tokuoka M."/>
            <person name="Yagi K."/>
            <person name="Yoshizaki F."/>
            <person name="Wada S."/>
            <person name="Zhang C."/>
            <person name="Hyatt P.D."/>
            <person name="Larimer F."/>
            <person name="Detter C."/>
            <person name="Doggett N."/>
            <person name="Glavina T."/>
            <person name="Hawkins T."/>
            <person name="Richardson P."/>
            <person name="Lucas S."/>
            <person name="Kohara Y."/>
            <person name="Levine M."/>
            <person name="Satoh N."/>
            <person name="Rokhsar D.S."/>
        </authorList>
    </citation>
    <scope>NUCLEOTIDE SEQUENCE [LARGE SCALE GENOMIC DNA]</scope>
</reference>
<evidence type="ECO:0000313" key="2">
    <source>
        <dbReference type="Proteomes" id="UP000008144"/>
    </source>
</evidence>
<dbReference type="Proteomes" id="UP000008144">
    <property type="component" value="Unassembled WGS sequence"/>
</dbReference>
<sequence length="31" mass="3299">MIITGVFTSSTCMMGDTVNIVLYISDVTQAS</sequence>
<dbReference type="AlphaFoldDB" id="H2Y0R4"/>
<reference evidence="1" key="3">
    <citation type="submission" date="2025-09" db="UniProtKB">
        <authorList>
            <consortium name="Ensembl"/>
        </authorList>
    </citation>
    <scope>IDENTIFICATION</scope>
</reference>
<protein>
    <submittedName>
        <fullName evidence="1">Uncharacterized protein</fullName>
    </submittedName>
</protein>
<dbReference type="InParanoid" id="H2Y0R4"/>
<reference evidence="1" key="2">
    <citation type="submission" date="2025-08" db="UniProtKB">
        <authorList>
            <consortium name="Ensembl"/>
        </authorList>
    </citation>
    <scope>IDENTIFICATION</scope>
</reference>
<organism evidence="1 2">
    <name type="scientific">Ciona intestinalis</name>
    <name type="common">Transparent sea squirt</name>
    <name type="synonym">Ascidia intestinalis</name>
    <dbReference type="NCBI Taxonomy" id="7719"/>
    <lineage>
        <taxon>Eukaryota</taxon>
        <taxon>Metazoa</taxon>
        <taxon>Chordata</taxon>
        <taxon>Tunicata</taxon>
        <taxon>Ascidiacea</taxon>
        <taxon>Phlebobranchia</taxon>
        <taxon>Cionidae</taxon>
        <taxon>Ciona</taxon>
    </lineage>
</organism>